<reference evidence="5" key="1">
    <citation type="journal article" date="2018" name="Nat. Microbiol.">
        <title>Leveraging single-cell genomics to expand the fungal tree of life.</title>
        <authorList>
            <person name="Ahrendt S.R."/>
            <person name="Quandt C.A."/>
            <person name="Ciobanu D."/>
            <person name="Clum A."/>
            <person name="Salamov A."/>
            <person name="Andreopoulos B."/>
            <person name="Cheng J.F."/>
            <person name="Woyke T."/>
            <person name="Pelin A."/>
            <person name="Henrissat B."/>
            <person name="Reynolds N.K."/>
            <person name="Benny G.L."/>
            <person name="Smith M.E."/>
            <person name="James T.Y."/>
            <person name="Grigoriev I.V."/>
        </authorList>
    </citation>
    <scope>NUCLEOTIDE SEQUENCE [LARGE SCALE GENOMIC DNA]</scope>
    <source>
        <strain evidence="5">ATCC 52028</strain>
    </source>
</reference>
<keyword evidence="1" id="KW-0343">GTPase activation</keyword>
<dbReference type="InterPro" id="IPR000195">
    <property type="entry name" value="Rab-GAP-TBC_dom"/>
</dbReference>
<feature type="non-terminal residue" evidence="4">
    <location>
        <position position="1"/>
    </location>
</feature>
<evidence type="ECO:0000313" key="4">
    <source>
        <dbReference type="EMBL" id="RKP01192.1"/>
    </source>
</evidence>
<dbReference type="PROSITE" id="PS50086">
    <property type="entry name" value="TBC_RABGAP"/>
    <property type="match status" value="1"/>
</dbReference>
<sequence>GVEDDIRPDVWRYLLMLYPWTATEADRTAMLAAKEEDYDARKRQWQTLLLDAYAAEAADRRDSRSPAPAPARGAAPRGERASGDEREGGDVMAKLRERRLRVEKDVIRTDRGEPFFQDSDRPLSADALAEQTPLDVLDLPDGPRPLSPSLKRLRNVLVTYTTHNFELGYVQGMNDLLAPILDTLREESPSFWCFVQYMEHMQVVFSHDQLGMRRQLKQLELLIKLLDPPLYCHMERIDAINLFCCYRWFLVMFKRELNFEDTKRFWEAHWSCAVTRHLHIFVAFAILNAQRHALFQLTAFDECLKFINELSGKLDI</sequence>
<evidence type="ECO:0000259" key="3">
    <source>
        <dbReference type="PROSITE" id="PS50086"/>
    </source>
</evidence>
<dbReference type="Pfam" id="PF00566">
    <property type="entry name" value="RabGAP-TBC"/>
    <property type="match status" value="1"/>
</dbReference>
<dbReference type="InterPro" id="IPR035969">
    <property type="entry name" value="Rab-GAP_TBC_sf"/>
</dbReference>
<accession>A0A4P9X7J4</accession>
<dbReference type="Gene3D" id="1.10.8.270">
    <property type="entry name" value="putative rabgap domain of human tbc1 domain family member 14 like domains"/>
    <property type="match status" value="1"/>
</dbReference>
<gene>
    <name evidence="4" type="ORF">CXG81DRAFT_927</name>
</gene>
<evidence type="ECO:0000256" key="2">
    <source>
        <dbReference type="SAM" id="MobiDB-lite"/>
    </source>
</evidence>
<evidence type="ECO:0000313" key="5">
    <source>
        <dbReference type="Proteomes" id="UP000274922"/>
    </source>
</evidence>
<dbReference type="OrthoDB" id="10264062at2759"/>
<feature type="domain" description="Rab-GAP TBC" evidence="3">
    <location>
        <begin position="1"/>
        <end position="273"/>
    </location>
</feature>
<dbReference type="Proteomes" id="UP000274922">
    <property type="component" value="Unassembled WGS sequence"/>
</dbReference>
<proteinExistence type="predicted"/>
<dbReference type="PANTHER" id="PTHR22957:SF502">
    <property type="entry name" value="SMALL G PROTEIN SIGNALING MODULATOR 2-RELATED"/>
    <property type="match status" value="1"/>
</dbReference>
<dbReference type="SUPFAM" id="SSF47923">
    <property type="entry name" value="Ypt/Rab-GAP domain of gyp1p"/>
    <property type="match status" value="2"/>
</dbReference>
<name>A0A4P9X7J4_9FUNG</name>
<feature type="non-terminal residue" evidence="4">
    <location>
        <position position="316"/>
    </location>
</feature>
<dbReference type="GO" id="GO:0005096">
    <property type="term" value="F:GTPase activator activity"/>
    <property type="evidence" value="ECO:0007669"/>
    <property type="project" value="UniProtKB-KW"/>
</dbReference>
<feature type="region of interest" description="Disordered" evidence="2">
    <location>
        <begin position="57"/>
        <end position="90"/>
    </location>
</feature>
<keyword evidence="5" id="KW-1185">Reference proteome</keyword>
<dbReference type="Gene3D" id="1.10.472.80">
    <property type="entry name" value="Ypt/Rab-GAP domain of gyp1p, domain 3"/>
    <property type="match status" value="1"/>
</dbReference>
<dbReference type="SMART" id="SM00164">
    <property type="entry name" value="TBC"/>
    <property type="match status" value="1"/>
</dbReference>
<protein>
    <recommendedName>
        <fullName evidence="3">Rab-GAP TBC domain-containing protein</fullName>
    </recommendedName>
</protein>
<dbReference type="EMBL" id="ML014181">
    <property type="protein sequence ID" value="RKP01192.1"/>
    <property type="molecule type" value="Genomic_DNA"/>
</dbReference>
<evidence type="ECO:0000256" key="1">
    <source>
        <dbReference type="ARBA" id="ARBA00022468"/>
    </source>
</evidence>
<dbReference type="PANTHER" id="PTHR22957">
    <property type="entry name" value="TBC1 DOMAIN FAMILY MEMBER GTPASE-ACTIVATING PROTEIN"/>
    <property type="match status" value="1"/>
</dbReference>
<dbReference type="STRING" id="1555241.A0A4P9X7J4"/>
<feature type="compositionally biased region" description="Basic and acidic residues" evidence="2">
    <location>
        <begin position="77"/>
        <end position="90"/>
    </location>
</feature>
<organism evidence="4 5">
    <name type="scientific">Caulochytrium protostelioides</name>
    <dbReference type="NCBI Taxonomy" id="1555241"/>
    <lineage>
        <taxon>Eukaryota</taxon>
        <taxon>Fungi</taxon>
        <taxon>Fungi incertae sedis</taxon>
        <taxon>Chytridiomycota</taxon>
        <taxon>Chytridiomycota incertae sedis</taxon>
        <taxon>Chytridiomycetes</taxon>
        <taxon>Caulochytriales</taxon>
        <taxon>Caulochytriaceae</taxon>
        <taxon>Caulochytrium</taxon>
    </lineage>
</organism>
<dbReference type="AlphaFoldDB" id="A0A4P9X7J4"/>